<dbReference type="Proteomes" id="UP000014760">
    <property type="component" value="Unassembled WGS sequence"/>
</dbReference>
<reference evidence="3" key="3">
    <citation type="submission" date="2015-06" db="UniProtKB">
        <authorList>
            <consortium name="EnsemblMetazoa"/>
        </authorList>
    </citation>
    <scope>IDENTIFICATION</scope>
</reference>
<gene>
    <name evidence="2" type="ORF">CAPTEDRAFT_226353</name>
</gene>
<feature type="transmembrane region" description="Helical" evidence="1">
    <location>
        <begin position="183"/>
        <end position="202"/>
    </location>
</feature>
<evidence type="ECO:0008006" key="5">
    <source>
        <dbReference type="Google" id="ProtNLM"/>
    </source>
</evidence>
<evidence type="ECO:0000313" key="3">
    <source>
        <dbReference type="EnsemblMetazoa" id="CapteP226353"/>
    </source>
</evidence>
<dbReference type="EnsemblMetazoa" id="CapteT226353">
    <property type="protein sequence ID" value="CapteP226353"/>
    <property type="gene ID" value="CapteG226353"/>
</dbReference>
<accession>R7UZL6</accession>
<feature type="transmembrane region" description="Helical" evidence="1">
    <location>
        <begin position="140"/>
        <end position="162"/>
    </location>
</feature>
<dbReference type="EMBL" id="AMQN01005678">
    <property type="status" value="NOT_ANNOTATED_CDS"/>
    <property type="molecule type" value="Genomic_DNA"/>
</dbReference>
<reference evidence="4" key="1">
    <citation type="submission" date="2012-12" db="EMBL/GenBank/DDBJ databases">
        <authorList>
            <person name="Hellsten U."/>
            <person name="Grimwood J."/>
            <person name="Chapman J.A."/>
            <person name="Shapiro H."/>
            <person name="Aerts A."/>
            <person name="Otillar R.P."/>
            <person name="Terry A.Y."/>
            <person name="Boore J.L."/>
            <person name="Simakov O."/>
            <person name="Marletaz F."/>
            <person name="Cho S.-J."/>
            <person name="Edsinger-Gonzales E."/>
            <person name="Havlak P."/>
            <person name="Kuo D.-H."/>
            <person name="Larsson T."/>
            <person name="Lv J."/>
            <person name="Arendt D."/>
            <person name="Savage R."/>
            <person name="Osoegawa K."/>
            <person name="de Jong P."/>
            <person name="Lindberg D.R."/>
            <person name="Seaver E.C."/>
            <person name="Weisblat D.A."/>
            <person name="Putnam N.H."/>
            <person name="Grigoriev I.V."/>
            <person name="Rokhsar D.S."/>
        </authorList>
    </citation>
    <scope>NUCLEOTIDE SEQUENCE</scope>
    <source>
        <strain evidence="4">I ESC-2004</strain>
    </source>
</reference>
<keyword evidence="1" id="KW-0812">Transmembrane</keyword>
<keyword evidence="1" id="KW-1133">Transmembrane helix</keyword>
<evidence type="ECO:0000313" key="4">
    <source>
        <dbReference type="Proteomes" id="UP000014760"/>
    </source>
</evidence>
<dbReference type="EMBL" id="KB296524">
    <property type="protein sequence ID" value="ELU11672.1"/>
    <property type="molecule type" value="Genomic_DNA"/>
</dbReference>
<dbReference type="AlphaFoldDB" id="R7UZL6"/>
<protein>
    <recommendedName>
        <fullName evidence="5">Protein sleepless</fullName>
    </recommendedName>
</protein>
<evidence type="ECO:0000313" key="2">
    <source>
        <dbReference type="EMBL" id="ELU11672.1"/>
    </source>
</evidence>
<keyword evidence="1" id="KW-0472">Membrane</keyword>
<keyword evidence="4" id="KW-1185">Reference proteome</keyword>
<name>R7UZL6_CAPTE</name>
<reference evidence="2 4" key="2">
    <citation type="journal article" date="2013" name="Nature">
        <title>Insights into bilaterian evolution from three spiralian genomes.</title>
        <authorList>
            <person name="Simakov O."/>
            <person name="Marletaz F."/>
            <person name="Cho S.J."/>
            <person name="Edsinger-Gonzales E."/>
            <person name="Havlak P."/>
            <person name="Hellsten U."/>
            <person name="Kuo D.H."/>
            <person name="Larsson T."/>
            <person name="Lv J."/>
            <person name="Arendt D."/>
            <person name="Savage R."/>
            <person name="Osoegawa K."/>
            <person name="de Jong P."/>
            <person name="Grimwood J."/>
            <person name="Chapman J.A."/>
            <person name="Shapiro H."/>
            <person name="Aerts A."/>
            <person name="Otillar R.P."/>
            <person name="Terry A.Y."/>
            <person name="Boore J.L."/>
            <person name="Grigoriev I.V."/>
            <person name="Lindberg D.R."/>
            <person name="Seaver E.C."/>
            <person name="Weisblat D.A."/>
            <person name="Putnam N.H."/>
            <person name="Rokhsar D.S."/>
        </authorList>
    </citation>
    <scope>NUCLEOTIDE SEQUENCE</scope>
    <source>
        <strain evidence="2 4">I ESC-2004</strain>
    </source>
</reference>
<evidence type="ECO:0000256" key="1">
    <source>
        <dbReference type="SAM" id="Phobius"/>
    </source>
</evidence>
<dbReference type="HOGENOM" id="CLU_1078655_0_0_1"/>
<organism evidence="2">
    <name type="scientific">Capitella teleta</name>
    <name type="common">Polychaete worm</name>
    <dbReference type="NCBI Taxonomy" id="283909"/>
    <lineage>
        <taxon>Eukaryota</taxon>
        <taxon>Metazoa</taxon>
        <taxon>Spiralia</taxon>
        <taxon>Lophotrochozoa</taxon>
        <taxon>Annelida</taxon>
        <taxon>Polychaeta</taxon>
        <taxon>Sedentaria</taxon>
        <taxon>Scolecida</taxon>
        <taxon>Capitellidae</taxon>
        <taxon>Capitella</taxon>
    </lineage>
</organism>
<dbReference type="CDD" id="cd23590">
    <property type="entry name" value="TFP_LU_ECD_Bou"/>
    <property type="match status" value="1"/>
</dbReference>
<proteinExistence type="predicted"/>
<sequence length="258" mass="29782">MADIARVKFKRYIPFVVRYQYHTANKSSRGVLLATGVADAWMCVQCNSERDQNPNRCENDPPPATQCHYTSDSFTDLYCSIIRQYDGEGKHVSTIRDCTTTNVKEPYCDNMDDDNLSKRICYFGCHGDGCNSSTLKQVSIWTILICPFIAISISLRFLCVPISSFEPIEDIPARRHRPMLQRMFKQLIPITLCSYLFILLSMSRSQFSQTLLGQFVRHDHRETMRMIEEVKRGKFFDVDVNDQYVNCAVCMNLSLMCQ</sequence>